<dbReference type="InterPro" id="IPR007688">
    <property type="entry name" value="Conjugal_tfr_TrbL/VirB6"/>
</dbReference>
<evidence type="ECO:0000256" key="4">
    <source>
        <dbReference type="ARBA" id="ARBA00023136"/>
    </source>
</evidence>
<dbReference type="Pfam" id="PF04610">
    <property type="entry name" value="TrbL"/>
    <property type="match status" value="1"/>
</dbReference>
<keyword evidence="7" id="KW-1185">Reference proteome</keyword>
<organism evidence="6 7">
    <name type="scientific">Bowmanella yangjiangensis</name>
    <dbReference type="NCBI Taxonomy" id="2811230"/>
    <lineage>
        <taxon>Bacteria</taxon>
        <taxon>Pseudomonadati</taxon>
        <taxon>Pseudomonadota</taxon>
        <taxon>Gammaproteobacteria</taxon>
        <taxon>Alteromonadales</taxon>
        <taxon>Alteromonadaceae</taxon>
        <taxon>Bowmanella</taxon>
    </lineage>
</organism>
<evidence type="ECO:0000256" key="2">
    <source>
        <dbReference type="ARBA" id="ARBA00022692"/>
    </source>
</evidence>
<evidence type="ECO:0000256" key="1">
    <source>
        <dbReference type="ARBA" id="ARBA00004141"/>
    </source>
</evidence>
<proteinExistence type="predicted"/>
<feature type="transmembrane region" description="Helical" evidence="5">
    <location>
        <begin position="198"/>
        <end position="219"/>
    </location>
</feature>
<comment type="subcellular location">
    <subcellularLocation>
        <location evidence="1">Membrane</location>
        <topology evidence="1">Multi-pass membrane protein</topology>
    </subcellularLocation>
</comment>
<feature type="transmembrane region" description="Helical" evidence="5">
    <location>
        <begin position="38"/>
        <end position="58"/>
    </location>
</feature>
<keyword evidence="4 5" id="KW-0472">Membrane</keyword>
<dbReference type="EMBL" id="JAFKCS010000003">
    <property type="protein sequence ID" value="MBN7819330.1"/>
    <property type="molecule type" value="Genomic_DNA"/>
</dbReference>
<sequence length="318" mass="35686">MDIAPTSLFTELEAMLIAMTDARLEQVLLDFYGYGYDVFRPLFACYFIGMGVALYRGAIELTMKEFMSHMFTIFIVFSFGLNAWGYTTFIKGGIEDVLSSSISMISPSYTSFAGELDKQIYQFLGFIDKLKAGEGWFWPYALSVITAFFAAVYAIYLFGMYMMAKIAVGMLLTIGPLIFLSLLSKATKRFFEQWYAQIANYLILMILMVAFMGLLASLIEEALSRIDTTKSVYELGDVWPTFIVMGLMLFAVKELRNMAAAISQGFSLTDSGGFQRLTNSIQKGVSITANVTGKAYRGGRDFMSKFQRPSATNQIVRR</sequence>
<feature type="transmembrane region" description="Helical" evidence="5">
    <location>
        <begin position="137"/>
        <end position="159"/>
    </location>
</feature>
<dbReference type="Proteomes" id="UP000663992">
    <property type="component" value="Unassembled WGS sequence"/>
</dbReference>
<name>A0ABS3CRS3_9ALTE</name>
<reference evidence="6 7" key="1">
    <citation type="submission" date="2021-03" db="EMBL/GenBank/DDBJ databases">
        <title>novel species isolated from a fishpond in China.</title>
        <authorList>
            <person name="Lu H."/>
            <person name="Cai Z."/>
        </authorList>
    </citation>
    <scope>NUCLEOTIDE SEQUENCE [LARGE SCALE GENOMIC DNA]</scope>
    <source>
        <strain evidence="6 7">Y57</strain>
    </source>
</reference>
<feature type="transmembrane region" description="Helical" evidence="5">
    <location>
        <begin position="70"/>
        <end position="90"/>
    </location>
</feature>
<evidence type="ECO:0000256" key="5">
    <source>
        <dbReference type="SAM" id="Phobius"/>
    </source>
</evidence>
<evidence type="ECO:0000313" key="6">
    <source>
        <dbReference type="EMBL" id="MBN7819330.1"/>
    </source>
</evidence>
<protein>
    <submittedName>
        <fullName evidence="6">Type IV secretion system protein</fullName>
    </submittedName>
</protein>
<keyword evidence="2 5" id="KW-0812">Transmembrane</keyword>
<feature type="transmembrane region" description="Helical" evidence="5">
    <location>
        <begin position="166"/>
        <end position="186"/>
    </location>
</feature>
<accession>A0ABS3CRS3</accession>
<gene>
    <name evidence="6" type="ORF">J0A65_05605</name>
</gene>
<evidence type="ECO:0000313" key="7">
    <source>
        <dbReference type="Proteomes" id="UP000663992"/>
    </source>
</evidence>
<dbReference type="RefSeq" id="WP_206593143.1">
    <property type="nucleotide sequence ID" value="NZ_JAFKCS010000003.1"/>
</dbReference>
<comment type="caution">
    <text evidence="6">The sequence shown here is derived from an EMBL/GenBank/DDBJ whole genome shotgun (WGS) entry which is preliminary data.</text>
</comment>
<keyword evidence="3 5" id="KW-1133">Transmembrane helix</keyword>
<evidence type="ECO:0000256" key="3">
    <source>
        <dbReference type="ARBA" id="ARBA00022989"/>
    </source>
</evidence>